<proteinExistence type="predicted"/>
<protein>
    <submittedName>
        <fullName evidence="1">Uncharacterized protein</fullName>
    </submittedName>
</protein>
<sequence>MEVRQAINSEYAKTLDTTGLRKVFLVDQVFERDALKLWKCISASTSPTTPPSFT</sequence>
<keyword evidence="2" id="KW-1185">Reference proteome</keyword>
<dbReference type="Proteomes" id="UP001629235">
    <property type="component" value="Unassembled WGS sequence"/>
</dbReference>
<dbReference type="EMBL" id="JAQQDW010000037">
    <property type="protein sequence ID" value="MFM0105543.1"/>
    <property type="molecule type" value="Genomic_DNA"/>
</dbReference>
<evidence type="ECO:0000313" key="1">
    <source>
        <dbReference type="EMBL" id="MFM0105543.1"/>
    </source>
</evidence>
<gene>
    <name evidence="1" type="ORF">PQR01_19140</name>
</gene>
<comment type="caution">
    <text evidence="1">The sequence shown here is derived from an EMBL/GenBank/DDBJ whole genome shotgun (WGS) entry which is preliminary data.</text>
</comment>
<reference evidence="1 2" key="1">
    <citation type="journal article" date="2024" name="Chem. Sci.">
        <title>Discovery of megapolipeptins by genome mining of a Burkholderiales bacteria collection.</title>
        <authorList>
            <person name="Paulo B.S."/>
            <person name="Recchia M.J.J."/>
            <person name="Lee S."/>
            <person name="Fergusson C.H."/>
            <person name="Romanowski S.B."/>
            <person name="Hernandez A."/>
            <person name="Krull N."/>
            <person name="Liu D.Y."/>
            <person name="Cavanagh H."/>
            <person name="Bos A."/>
            <person name="Gray C.A."/>
            <person name="Murphy B.T."/>
            <person name="Linington R.G."/>
            <person name="Eustaquio A.S."/>
        </authorList>
    </citation>
    <scope>NUCLEOTIDE SEQUENCE [LARGE SCALE GENOMIC DNA]</scope>
    <source>
        <strain evidence="1 2">RL18-126-BIB-B</strain>
    </source>
</reference>
<name>A0ACC7NDF1_9BURK</name>
<organism evidence="1 2">
    <name type="scientific">Paraburkholderia rhynchosiae</name>
    <dbReference type="NCBI Taxonomy" id="487049"/>
    <lineage>
        <taxon>Bacteria</taxon>
        <taxon>Pseudomonadati</taxon>
        <taxon>Pseudomonadota</taxon>
        <taxon>Betaproteobacteria</taxon>
        <taxon>Burkholderiales</taxon>
        <taxon>Burkholderiaceae</taxon>
        <taxon>Paraburkholderia</taxon>
    </lineage>
</organism>
<evidence type="ECO:0000313" key="2">
    <source>
        <dbReference type="Proteomes" id="UP001629235"/>
    </source>
</evidence>
<accession>A0ACC7NDF1</accession>